<evidence type="ECO:0000313" key="5">
    <source>
        <dbReference type="Proteomes" id="UP000317650"/>
    </source>
</evidence>
<evidence type="ECO:0000259" key="2">
    <source>
        <dbReference type="SMART" id="SM00743"/>
    </source>
</evidence>
<evidence type="ECO:0000313" key="3">
    <source>
        <dbReference type="EMBL" id="THU68584.1"/>
    </source>
</evidence>
<dbReference type="PANTHER" id="PTHR31917">
    <property type="entry name" value="AGENET DOMAIN-CONTAINING PROTEIN-RELATED"/>
    <property type="match status" value="1"/>
</dbReference>
<feature type="compositionally biased region" description="Basic and acidic residues" evidence="1">
    <location>
        <begin position="154"/>
        <end position="163"/>
    </location>
</feature>
<dbReference type="EMBL" id="PYDT01000002">
    <property type="protein sequence ID" value="THU68585.1"/>
    <property type="molecule type" value="Genomic_DNA"/>
</dbReference>
<sequence>MVAMRLSKGSSVEVYKGKEGSYSWSTARVLSGNGHTYFLRYDRRPPDRPLVVERVSRKFLRPPPLPIGGLFTDWAPGDVVEAFEDCTLYPAVVVSVMADGRFDVRLVGSSRRLNVRTCELRLRQQWKDNTWSLIPKDSGNRRPSNHPLALEGYINRDEDEGRSTKRPRIISSPAESCNTAGWRRRGMELPSKHHPHASVPPPRALDLQTAIGGMLEADGDRSPSSSVGSS</sequence>
<gene>
    <name evidence="3" type="ORF">C4D60_Mb08t05420</name>
    <name evidence="4" type="ORF">C4D60_Mb08t05430</name>
</gene>
<reference evidence="3 5" key="1">
    <citation type="journal article" date="2019" name="Nat. Plants">
        <title>Genome sequencing of Musa balbisiana reveals subgenome evolution and function divergence in polyploid bananas.</title>
        <authorList>
            <person name="Yao X."/>
        </authorList>
    </citation>
    <scope>NUCLEOTIDE SEQUENCE [LARGE SCALE GENOMIC DNA]</scope>
    <source>
        <strain evidence="5">cv. DH-PKW</strain>
        <strain evidence="3">DH-PKW</strain>
        <tissue evidence="3">Leaves</tissue>
    </source>
</reference>
<feature type="domain" description="Agenet" evidence="2">
    <location>
        <begin position="72"/>
        <end position="128"/>
    </location>
</feature>
<feature type="domain" description="Agenet" evidence="2">
    <location>
        <begin position="4"/>
        <end position="68"/>
    </location>
</feature>
<proteinExistence type="predicted"/>
<feature type="region of interest" description="Disordered" evidence="1">
    <location>
        <begin position="137"/>
        <end position="230"/>
    </location>
</feature>
<name>A0A4S8K1H5_MUSBA</name>
<organism evidence="3 5">
    <name type="scientific">Musa balbisiana</name>
    <name type="common">Banana</name>
    <dbReference type="NCBI Taxonomy" id="52838"/>
    <lineage>
        <taxon>Eukaryota</taxon>
        <taxon>Viridiplantae</taxon>
        <taxon>Streptophyta</taxon>
        <taxon>Embryophyta</taxon>
        <taxon>Tracheophyta</taxon>
        <taxon>Spermatophyta</taxon>
        <taxon>Magnoliopsida</taxon>
        <taxon>Liliopsida</taxon>
        <taxon>Zingiberales</taxon>
        <taxon>Musaceae</taxon>
        <taxon>Musa</taxon>
    </lineage>
</organism>
<protein>
    <recommendedName>
        <fullName evidence="2">Agenet domain-containing protein</fullName>
    </recommendedName>
</protein>
<dbReference type="InterPro" id="IPR014002">
    <property type="entry name" value="Agenet_dom_plant"/>
</dbReference>
<accession>A0A4S8K1H5</accession>
<dbReference type="STRING" id="52838.A0A4S8K1H5"/>
<dbReference type="EMBL" id="PYDT01000002">
    <property type="protein sequence ID" value="THU68584.1"/>
    <property type="molecule type" value="Genomic_DNA"/>
</dbReference>
<dbReference type="SMART" id="SM00743">
    <property type="entry name" value="Agenet"/>
    <property type="match status" value="2"/>
</dbReference>
<evidence type="ECO:0000256" key="1">
    <source>
        <dbReference type="SAM" id="MobiDB-lite"/>
    </source>
</evidence>
<dbReference type="PANTHER" id="PTHR31917:SF5">
    <property type="entry name" value="OS02G0204500 PROTEIN"/>
    <property type="match status" value="1"/>
</dbReference>
<evidence type="ECO:0000313" key="4">
    <source>
        <dbReference type="EMBL" id="THU68585.1"/>
    </source>
</evidence>
<dbReference type="Proteomes" id="UP000317650">
    <property type="component" value="Chromosome 8"/>
</dbReference>
<dbReference type="AlphaFoldDB" id="A0A4S8K1H5"/>
<keyword evidence="5" id="KW-1185">Reference proteome</keyword>
<dbReference type="InterPro" id="IPR008395">
    <property type="entry name" value="Agenet-like_dom"/>
</dbReference>
<dbReference type="Pfam" id="PF05641">
    <property type="entry name" value="Agenet"/>
    <property type="match status" value="1"/>
</dbReference>
<comment type="caution">
    <text evidence="3">The sequence shown here is derived from an EMBL/GenBank/DDBJ whole genome shotgun (WGS) entry which is preliminary data.</text>
</comment>